<proteinExistence type="predicted"/>
<dbReference type="Gene3D" id="3.40.50.2000">
    <property type="entry name" value="Glycogen Phosphorylase B"/>
    <property type="match status" value="1"/>
</dbReference>
<dbReference type="EMBL" id="BARU01016883">
    <property type="protein sequence ID" value="GAH53718.1"/>
    <property type="molecule type" value="Genomic_DNA"/>
</dbReference>
<accession>X1I812</accession>
<evidence type="ECO:0000313" key="1">
    <source>
        <dbReference type="EMBL" id="GAH53718.1"/>
    </source>
</evidence>
<evidence type="ECO:0008006" key="2">
    <source>
        <dbReference type="Google" id="ProtNLM"/>
    </source>
</evidence>
<organism evidence="1">
    <name type="scientific">marine sediment metagenome</name>
    <dbReference type="NCBI Taxonomy" id="412755"/>
    <lineage>
        <taxon>unclassified sequences</taxon>
        <taxon>metagenomes</taxon>
        <taxon>ecological metagenomes</taxon>
    </lineage>
</organism>
<comment type="caution">
    <text evidence="1">The sequence shown here is derived from an EMBL/GenBank/DDBJ whole genome shotgun (WGS) entry which is preliminary data.</text>
</comment>
<dbReference type="AlphaFoldDB" id="X1I812"/>
<protein>
    <recommendedName>
        <fullName evidence="2">Glycosyltransferase subfamily 4-like N-terminal domain-containing protein</fullName>
    </recommendedName>
</protein>
<dbReference type="SUPFAM" id="SSF53756">
    <property type="entry name" value="UDP-Glycosyltransferase/glycogen phosphorylase"/>
    <property type="match status" value="1"/>
</dbReference>
<reference evidence="1" key="1">
    <citation type="journal article" date="2014" name="Front. Microbiol.">
        <title>High frequency of phylogenetically diverse reductive dehalogenase-homologous genes in deep subseafloor sedimentary metagenomes.</title>
        <authorList>
            <person name="Kawai M."/>
            <person name="Futagami T."/>
            <person name="Toyoda A."/>
            <person name="Takaki Y."/>
            <person name="Nishi S."/>
            <person name="Hori S."/>
            <person name="Arai W."/>
            <person name="Tsubouchi T."/>
            <person name="Morono Y."/>
            <person name="Uchiyama I."/>
            <person name="Ito T."/>
            <person name="Fujiyama A."/>
            <person name="Inagaki F."/>
            <person name="Takami H."/>
        </authorList>
    </citation>
    <scope>NUCLEOTIDE SEQUENCE</scope>
    <source>
        <strain evidence="1">Expedition CK06-06</strain>
    </source>
</reference>
<gene>
    <name evidence="1" type="ORF">S03H2_28032</name>
</gene>
<name>X1I812_9ZZZZ</name>
<sequence length="198" mass="23263">MKVVILNPTLPAYKKDFFEALNNTLHKKEIELSVIHGKNFFKKTVKSDTDPNYSAIPLKALEVNFFSFRITWWKGIFQQIRKIKPDTVIINFNTGNIALWIVQLYCYINKINIGIWSCGFIREEMIGIRRRIRRLFVNFFLFRADFHICYGTKYKGDLLTLGIEESRVFVAQNTLNIERILALDFDKTLNISNDTMSH</sequence>